<dbReference type="InterPro" id="IPR040676">
    <property type="entry name" value="DUF5641"/>
</dbReference>
<dbReference type="SUPFAM" id="SSF50630">
    <property type="entry name" value="Acid proteases"/>
    <property type="match status" value="1"/>
</dbReference>
<dbReference type="Pfam" id="PF13650">
    <property type="entry name" value="Asp_protease_2"/>
    <property type="match status" value="1"/>
</dbReference>
<reference evidence="3 4" key="1">
    <citation type="submission" date="2019-10" db="EMBL/GenBank/DDBJ databases">
        <title>Assembly and Annotation for the nematode Trichostrongylus colubriformis.</title>
        <authorList>
            <person name="Martin J."/>
        </authorList>
    </citation>
    <scope>NUCLEOTIDE SEQUENCE [LARGE SCALE GENOMIC DNA]</scope>
    <source>
        <strain evidence="3">G859</strain>
        <tissue evidence="3">Whole worm</tissue>
    </source>
</reference>
<dbReference type="InterPro" id="IPR021109">
    <property type="entry name" value="Peptidase_aspartic_dom_sf"/>
</dbReference>
<accession>A0AAN8ILB7</accession>
<evidence type="ECO:0000256" key="1">
    <source>
        <dbReference type="SAM" id="MobiDB-lite"/>
    </source>
</evidence>
<evidence type="ECO:0000313" key="3">
    <source>
        <dbReference type="EMBL" id="KAK5978734.1"/>
    </source>
</evidence>
<organism evidence="3 4">
    <name type="scientific">Trichostrongylus colubriformis</name>
    <name type="common">Black scour worm</name>
    <dbReference type="NCBI Taxonomy" id="6319"/>
    <lineage>
        <taxon>Eukaryota</taxon>
        <taxon>Metazoa</taxon>
        <taxon>Ecdysozoa</taxon>
        <taxon>Nematoda</taxon>
        <taxon>Chromadorea</taxon>
        <taxon>Rhabditida</taxon>
        <taxon>Rhabditina</taxon>
        <taxon>Rhabditomorpha</taxon>
        <taxon>Strongyloidea</taxon>
        <taxon>Trichostrongylidae</taxon>
        <taxon>Trichostrongylus</taxon>
    </lineage>
</organism>
<dbReference type="CDD" id="cd00303">
    <property type="entry name" value="retropepsin_like"/>
    <property type="match status" value="1"/>
</dbReference>
<gene>
    <name evidence="3" type="ORF">GCK32_019878</name>
</gene>
<comment type="caution">
    <text evidence="3">The sequence shown here is derived from an EMBL/GenBank/DDBJ whole genome shotgun (WGS) entry which is preliminary data.</text>
</comment>
<dbReference type="PANTHER" id="PTHR47331">
    <property type="entry name" value="PHD-TYPE DOMAIN-CONTAINING PROTEIN"/>
    <property type="match status" value="1"/>
</dbReference>
<keyword evidence="4" id="KW-1185">Reference proteome</keyword>
<evidence type="ECO:0000313" key="4">
    <source>
        <dbReference type="Proteomes" id="UP001331761"/>
    </source>
</evidence>
<evidence type="ECO:0000259" key="2">
    <source>
        <dbReference type="Pfam" id="PF18701"/>
    </source>
</evidence>
<dbReference type="Pfam" id="PF18701">
    <property type="entry name" value="DUF5641"/>
    <property type="match status" value="1"/>
</dbReference>
<dbReference type="Proteomes" id="UP001331761">
    <property type="component" value="Unassembled WGS sequence"/>
</dbReference>
<feature type="domain" description="DUF5641" evidence="2">
    <location>
        <begin position="307"/>
        <end position="403"/>
    </location>
</feature>
<protein>
    <recommendedName>
        <fullName evidence="2">DUF5641 domain-containing protein</fullName>
    </recommendedName>
</protein>
<dbReference type="Gene3D" id="2.40.70.10">
    <property type="entry name" value="Acid Proteases"/>
    <property type="match status" value="1"/>
</dbReference>
<feature type="region of interest" description="Disordered" evidence="1">
    <location>
        <begin position="410"/>
        <end position="457"/>
    </location>
</feature>
<sequence>MEALFNAIEDVLSEEEMMNLYVSHSSHTPYATSTMETKKSLKSQENICMFCKEEHKPSFCTTYKTPRERAKYLRDQRLCQLCASPHHKSSECKRKNCFKCGGPHHSSSCFKTSPAASEVQGKPQQAQDTLLKKTDDRTKKNAKLTQKVNVVAGEEPVEESEAAILQVQSDQDVHSTTFLPIGEIQVVDNKKGNLRNVPVLLDTGAEISFINNTLAQELQLPTISETTLLLHTFGSEEVQRKKCRIVQVQVRDIEENYHELELVTHDNELQVHFPFESLDNELEDSSYAPPLDIPVIHTKTQAIQALQSSCKLTERFWQVWYTQYLTALREKHQTKVGEKRAGALVPKVGSLVLICDEVQPRHMWRMGRISALPTNRDGVVKEAVIKLPSHKHIRRPINLLVPLELEDTAENDCQDEPDTRHSETQEADGIAQEERQVVEPAHGYNLRSRSRQSQEHRNGSANVGLVSASILLLILALSSFCPSVATIAANSPQLKSTDFEASYRTYWVNKLTPEIQASHKIQSRRLDRPQGGEIIKRAHPAKHKTLPQDGYTRRRWRCCLPQQITHQIASKC</sequence>
<name>A0AAN8ILB7_TRICO</name>
<proteinExistence type="predicted"/>
<dbReference type="PANTHER" id="PTHR47331:SF1">
    <property type="entry name" value="GAG-LIKE PROTEIN"/>
    <property type="match status" value="1"/>
</dbReference>
<dbReference type="AlphaFoldDB" id="A0AAN8ILB7"/>
<feature type="region of interest" description="Disordered" evidence="1">
    <location>
        <begin position="111"/>
        <end position="130"/>
    </location>
</feature>
<dbReference type="EMBL" id="WIXE01009073">
    <property type="protein sequence ID" value="KAK5978734.1"/>
    <property type="molecule type" value="Genomic_DNA"/>
</dbReference>